<gene>
    <name evidence="4" type="ORF">URODEC1_LOCUS59738</name>
</gene>
<dbReference type="Gene3D" id="3.30.900.10">
    <property type="entry name" value="HORMA domain"/>
    <property type="match status" value="1"/>
</dbReference>
<feature type="compositionally biased region" description="Basic and acidic residues" evidence="2">
    <location>
        <begin position="582"/>
        <end position="597"/>
    </location>
</feature>
<dbReference type="GO" id="GO:0006914">
    <property type="term" value="P:autophagy"/>
    <property type="evidence" value="ECO:0007669"/>
    <property type="project" value="UniProtKB-KW"/>
</dbReference>
<feature type="domain" description="Autophagy-related protein 13 N-terminal" evidence="3">
    <location>
        <begin position="17"/>
        <end position="99"/>
    </location>
</feature>
<feature type="region of interest" description="Disordered" evidence="2">
    <location>
        <begin position="284"/>
        <end position="349"/>
    </location>
</feature>
<dbReference type="PANTHER" id="PTHR13430:SF15">
    <property type="entry name" value="AUTOPHAGY-RELATED PROTEIN 13B"/>
    <property type="match status" value="1"/>
</dbReference>
<protein>
    <recommendedName>
        <fullName evidence="3">Autophagy-related protein 13 N-terminal domain-containing protein</fullName>
    </recommendedName>
</protein>
<feature type="domain" description="Autophagy-related protein 13 N-terminal" evidence="3">
    <location>
        <begin position="104"/>
        <end position="228"/>
    </location>
</feature>
<sequence>MAAATGASESPMVEQVITEFFAKSLHIILESRSPYDSSRNFTRPSPPSSPLSGSQPRDRWFNLALRDCPAALENFDLWRQSNLEPLVIDIVLLQRDNTRTTSAGTGRIIERWVIKYETNRSGNGSGNGSKNGGKKSRSSSAQEHSLYRRAYNGSTVLFRSLYLVVRLLPAYHLFQELSSSGRIRPLSLSHKISSFVEPFTRAEDAEMKRYAFAPIETLFGRLSLSVSYVPVLEVAAAPEPTAPMATELIMDYVGSPTTDFLRKFNSLPSDGIAPASFTMNRRHSWSTEHGAGPSASPSRMPADNSPTAYSHQHNTSPSGKKRDRVHEECCPSPPLSPSPSHSPSSYARNPFFRYESAPLNITTVRTGGGGSRLPPSPHRKDKQQCTFENENLTHSPSDKSIVTKDLVRRGEVQNEKSLQKVLSFGKDDLVYFRGLKLTRTSSKLFIMDELDERELVFAWEDKDTIIDQLSRIDLSDRDNHESSQEAGGTLTRSPDAAIGLLMRILKNAPGLRERLLTGPAAPVPQEPSSLQRVVTEEHGSSASSSAVVPSALLRSRTAADALEELNRYKEIRESILNRGKGHPRDTKLEEKPADGDP</sequence>
<dbReference type="AlphaFoldDB" id="A0ABC9B1I7"/>
<evidence type="ECO:0000259" key="3">
    <source>
        <dbReference type="Pfam" id="PF10033"/>
    </source>
</evidence>
<evidence type="ECO:0000256" key="1">
    <source>
        <dbReference type="ARBA" id="ARBA00023006"/>
    </source>
</evidence>
<evidence type="ECO:0000256" key="2">
    <source>
        <dbReference type="SAM" id="MobiDB-lite"/>
    </source>
</evidence>
<keyword evidence="5" id="KW-1185">Reference proteome</keyword>
<feature type="region of interest" description="Disordered" evidence="2">
    <location>
        <begin position="573"/>
        <end position="597"/>
    </location>
</feature>
<reference evidence="4 5" key="2">
    <citation type="submission" date="2024-10" db="EMBL/GenBank/DDBJ databases">
        <authorList>
            <person name="Ryan C."/>
        </authorList>
    </citation>
    <scope>NUCLEOTIDE SEQUENCE [LARGE SCALE GENOMIC DNA]</scope>
</reference>
<dbReference type="Proteomes" id="UP001497457">
    <property type="component" value="Chromosome 23rd"/>
</dbReference>
<feature type="region of interest" description="Disordered" evidence="2">
    <location>
        <begin position="362"/>
        <end position="382"/>
    </location>
</feature>
<organism evidence="4 5">
    <name type="scientific">Urochloa decumbens</name>
    <dbReference type="NCBI Taxonomy" id="240449"/>
    <lineage>
        <taxon>Eukaryota</taxon>
        <taxon>Viridiplantae</taxon>
        <taxon>Streptophyta</taxon>
        <taxon>Embryophyta</taxon>
        <taxon>Tracheophyta</taxon>
        <taxon>Spermatophyta</taxon>
        <taxon>Magnoliopsida</taxon>
        <taxon>Liliopsida</taxon>
        <taxon>Poales</taxon>
        <taxon>Poaceae</taxon>
        <taxon>PACMAD clade</taxon>
        <taxon>Panicoideae</taxon>
        <taxon>Panicodae</taxon>
        <taxon>Paniceae</taxon>
        <taxon>Melinidinae</taxon>
        <taxon>Urochloa</taxon>
    </lineage>
</organism>
<dbReference type="EMBL" id="OZ075133">
    <property type="protein sequence ID" value="CAL4989474.1"/>
    <property type="molecule type" value="Genomic_DNA"/>
</dbReference>
<dbReference type="PANTHER" id="PTHR13430">
    <property type="match status" value="1"/>
</dbReference>
<dbReference type="InterPro" id="IPR036570">
    <property type="entry name" value="HORMA_dom_sf"/>
</dbReference>
<evidence type="ECO:0000313" key="5">
    <source>
        <dbReference type="Proteomes" id="UP001497457"/>
    </source>
</evidence>
<name>A0ABC9B1I7_9POAL</name>
<keyword evidence="1" id="KW-0072">Autophagy</keyword>
<accession>A0ABC9B1I7</accession>
<dbReference type="InterPro" id="IPR040182">
    <property type="entry name" value="ATG13"/>
</dbReference>
<dbReference type="FunFam" id="3.30.900.10:FF:000008">
    <property type="entry name" value="Autophagy-related protein 13b"/>
    <property type="match status" value="1"/>
</dbReference>
<feature type="region of interest" description="Disordered" evidence="2">
    <location>
        <begin position="120"/>
        <end position="141"/>
    </location>
</feature>
<dbReference type="InterPro" id="IPR018731">
    <property type="entry name" value="Atg13_N"/>
</dbReference>
<proteinExistence type="predicted"/>
<dbReference type="Pfam" id="PF10033">
    <property type="entry name" value="ATG13"/>
    <property type="match status" value="2"/>
</dbReference>
<feature type="region of interest" description="Disordered" evidence="2">
    <location>
        <begin position="35"/>
        <end position="56"/>
    </location>
</feature>
<evidence type="ECO:0000313" key="4">
    <source>
        <dbReference type="EMBL" id="CAL4989474.1"/>
    </source>
</evidence>
<feature type="compositionally biased region" description="Polar residues" evidence="2">
    <location>
        <begin position="304"/>
        <end position="318"/>
    </location>
</feature>
<reference evidence="5" key="1">
    <citation type="submission" date="2024-06" db="EMBL/GenBank/DDBJ databases">
        <authorList>
            <person name="Ryan C."/>
        </authorList>
    </citation>
    <scope>NUCLEOTIDE SEQUENCE [LARGE SCALE GENOMIC DNA]</scope>
</reference>